<evidence type="ECO:0000313" key="3">
    <source>
        <dbReference type="Proteomes" id="UP000765509"/>
    </source>
</evidence>
<evidence type="ECO:0000313" key="2">
    <source>
        <dbReference type="EMBL" id="MBW0514915.1"/>
    </source>
</evidence>
<dbReference type="EMBL" id="AVOT02024306">
    <property type="protein sequence ID" value="MBW0514915.1"/>
    <property type="molecule type" value="Genomic_DNA"/>
</dbReference>
<reference evidence="2" key="1">
    <citation type="submission" date="2021-03" db="EMBL/GenBank/DDBJ databases">
        <title>Draft genome sequence of rust myrtle Austropuccinia psidii MF-1, a brazilian biotype.</title>
        <authorList>
            <person name="Quecine M.C."/>
            <person name="Pachon D.M.R."/>
            <person name="Bonatelli M.L."/>
            <person name="Correr F.H."/>
            <person name="Franceschini L.M."/>
            <person name="Leite T.F."/>
            <person name="Margarido G.R.A."/>
            <person name="Almeida C.A."/>
            <person name="Ferrarezi J.A."/>
            <person name="Labate C.A."/>
        </authorList>
    </citation>
    <scope>NUCLEOTIDE SEQUENCE</scope>
    <source>
        <strain evidence="2">MF-1</strain>
    </source>
</reference>
<comment type="caution">
    <text evidence="2">The sequence shown here is derived from an EMBL/GenBank/DDBJ whole genome shotgun (WGS) entry which is preliminary data.</text>
</comment>
<organism evidence="2 3">
    <name type="scientific">Austropuccinia psidii MF-1</name>
    <dbReference type="NCBI Taxonomy" id="1389203"/>
    <lineage>
        <taxon>Eukaryota</taxon>
        <taxon>Fungi</taxon>
        <taxon>Dikarya</taxon>
        <taxon>Basidiomycota</taxon>
        <taxon>Pucciniomycotina</taxon>
        <taxon>Pucciniomycetes</taxon>
        <taxon>Pucciniales</taxon>
        <taxon>Sphaerophragmiaceae</taxon>
        <taxon>Austropuccinia</taxon>
    </lineage>
</organism>
<protein>
    <submittedName>
        <fullName evidence="2">Uncharacterized protein</fullName>
    </submittedName>
</protein>
<feature type="region of interest" description="Disordered" evidence="1">
    <location>
        <begin position="1"/>
        <end position="67"/>
    </location>
</feature>
<sequence length="85" mass="9730">MASIDGIEEYDSFNRRMEEKPPSTNKASAKTIPVARSSNSNVKKKPQAQNKGKGKATPPKLSSRSIGFQRFSRMPWRMFFRWPEP</sequence>
<dbReference type="Proteomes" id="UP000765509">
    <property type="component" value="Unassembled WGS sequence"/>
</dbReference>
<gene>
    <name evidence="2" type="ORF">O181_054630</name>
</gene>
<accession>A0A9Q3HUJ1</accession>
<feature type="compositionally biased region" description="Basic and acidic residues" evidence="1">
    <location>
        <begin position="12"/>
        <end position="21"/>
    </location>
</feature>
<name>A0A9Q3HUJ1_9BASI</name>
<feature type="compositionally biased region" description="Acidic residues" evidence="1">
    <location>
        <begin position="1"/>
        <end position="11"/>
    </location>
</feature>
<dbReference type="AlphaFoldDB" id="A0A9Q3HUJ1"/>
<keyword evidence="3" id="KW-1185">Reference proteome</keyword>
<proteinExistence type="predicted"/>
<evidence type="ECO:0000256" key="1">
    <source>
        <dbReference type="SAM" id="MobiDB-lite"/>
    </source>
</evidence>